<dbReference type="OMA" id="KARSYNC"/>
<reference evidence="3" key="1">
    <citation type="journal article" date="2018" name="Proc. Natl. Acad. Sci. U.S.A.">
        <title>Linking secondary metabolites to gene clusters through genome sequencing of six diverse Aspergillus species.</title>
        <authorList>
            <person name="Kaerboelling I."/>
            <person name="Vesth T.C."/>
            <person name="Frisvad J.C."/>
            <person name="Nybo J.L."/>
            <person name="Theobald S."/>
            <person name="Kuo A."/>
            <person name="Bowyer P."/>
            <person name="Matsuda Y."/>
            <person name="Mondo S."/>
            <person name="Lyhne E.K."/>
            <person name="Kogle M.E."/>
            <person name="Clum A."/>
            <person name="Lipzen A."/>
            <person name="Salamov A."/>
            <person name="Ngan C.Y."/>
            <person name="Daum C."/>
            <person name="Chiniquy J."/>
            <person name="Barry K."/>
            <person name="LaButti K."/>
            <person name="Haridas S."/>
            <person name="Simmons B.A."/>
            <person name="Magnuson J.K."/>
            <person name="Mortensen U.H."/>
            <person name="Larsen T.O."/>
            <person name="Grigoriev I.V."/>
            <person name="Baker S.E."/>
            <person name="Andersen M.R."/>
        </authorList>
    </citation>
    <scope>NUCLEOTIDE SEQUENCE [LARGE SCALE GENOMIC DNA]</scope>
    <source>
        <strain evidence="3">IBT 16806</strain>
    </source>
</reference>
<feature type="signal peptide" evidence="1">
    <location>
        <begin position="1"/>
        <end position="19"/>
    </location>
</feature>
<sequence length="140" mass="15342">MRSIFQISLFGSLALSIAARPVIDQIVVGSHHTVEVVPVKDGKVKAMGKAGLYLCSEAGFRGTCIHYTTPWGECTNIWHTFPPGRHEGVSAAGADPGNWCTLYSQENCRGRELQIYYPGYKDLREVSFNDKAASYNCAAL</sequence>
<organism evidence="2 3">
    <name type="scientific">Aspergillus novofumigatus (strain IBT 16806)</name>
    <dbReference type="NCBI Taxonomy" id="1392255"/>
    <lineage>
        <taxon>Eukaryota</taxon>
        <taxon>Fungi</taxon>
        <taxon>Dikarya</taxon>
        <taxon>Ascomycota</taxon>
        <taxon>Pezizomycotina</taxon>
        <taxon>Eurotiomycetes</taxon>
        <taxon>Eurotiomycetidae</taxon>
        <taxon>Eurotiales</taxon>
        <taxon>Aspergillaceae</taxon>
        <taxon>Aspergillus</taxon>
        <taxon>Aspergillus subgen. Fumigati</taxon>
    </lineage>
</organism>
<evidence type="ECO:0008006" key="4">
    <source>
        <dbReference type="Google" id="ProtNLM"/>
    </source>
</evidence>
<comment type="caution">
    <text evidence="2">The sequence shown here is derived from an EMBL/GenBank/DDBJ whole genome shotgun (WGS) entry which is preliminary data.</text>
</comment>
<name>A0A2I1BUI7_ASPN1</name>
<dbReference type="RefSeq" id="XP_024677658.1">
    <property type="nucleotide sequence ID" value="XM_024828507.1"/>
</dbReference>
<keyword evidence="1" id="KW-0732">Signal</keyword>
<dbReference type="STRING" id="1392255.A0A2I1BUI7"/>
<proteinExistence type="predicted"/>
<feature type="chain" id="PRO_5014141758" description="Beta/gamma crystallin 'Greek key' domain-containing protein" evidence="1">
    <location>
        <begin position="20"/>
        <end position="140"/>
    </location>
</feature>
<dbReference type="Proteomes" id="UP000234474">
    <property type="component" value="Unassembled WGS sequence"/>
</dbReference>
<gene>
    <name evidence="2" type="ORF">P174DRAFT_446118</name>
</gene>
<accession>A0A2I1BUI7</accession>
<dbReference type="Gene3D" id="2.60.20.10">
    <property type="entry name" value="Crystallins"/>
    <property type="match status" value="1"/>
</dbReference>
<protein>
    <recommendedName>
        <fullName evidence="4">Beta/gamma crystallin 'Greek key' domain-containing protein</fullName>
    </recommendedName>
</protein>
<evidence type="ECO:0000313" key="3">
    <source>
        <dbReference type="Proteomes" id="UP000234474"/>
    </source>
</evidence>
<dbReference type="OrthoDB" id="2910287at2759"/>
<dbReference type="GeneID" id="36535832"/>
<dbReference type="AlphaFoldDB" id="A0A2I1BUI7"/>
<dbReference type="EMBL" id="MSZS01000011">
    <property type="protein sequence ID" value="PKX89063.1"/>
    <property type="molecule type" value="Genomic_DNA"/>
</dbReference>
<dbReference type="VEuPathDB" id="FungiDB:P174DRAFT_446118"/>
<keyword evidence="3" id="KW-1185">Reference proteome</keyword>
<evidence type="ECO:0000256" key="1">
    <source>
        <dbReference type="SAM" id="SignalP"/>
    </source>
</evidence>
<evidence type="ECO:0000313" key="2">
    <source>
        <dbReference type="EMBL" id="PKX89063.1"/>
    </source>
</evidence>